<feature type="transmembrane region" description="Helical" evidence="9">
    <location>
        <begin position="14"/>
        <end position="33"/>
    </location>
</feature>
<evidence type="ECO:0000256" key="2">
    <source>
        <dbReference type="ARBA" id="ARBA00009261"/>
    </source>
</evidence>
<keyword evidence="3 9" id="KW-0813">Transport</keyword>
<comment type="subcellular location">
    <subcellularLocation>
        <location evidence="1 9">Cell membrane</location>
        <topology evidence="1 9">Multi-pass membrane protein</topology>
    </subcellularLocation>
</comment>
<feature type="transmembrane region" description="Helical" evidence="9">
    <location>
        <begin position="354"/>
        <end position="375"/>
    </location>
</feature>
<feature type="transmembrane region" description="Helical" evidence="9">
    <location>
        <begin position="311"/>
        <end position="334"/>
    </location>
</feature>
<evidence type="ECO:0000256" key="9">
    <source>
        <dbReference type="RuleBase" id="RU363064"/>
    </source>
</evidence>
<dbReference type="RefSeq" id="WP_072886550.1">
    <property type="nucleotide sequence ID" value="NZ_FRAE01000006.1"/>
</dbReference>
<feature type="transmembrane region" description="Helical" evidence="9">
    <location>
        <begin position="150"/>
        <end position="171"/>
    </location>
</feature>
<proteinExistence type="inferred from homology"/>
<dbReference type="GO" id="GO:0005886">
    <property type="term" value="C:plasma membrane"/>
    <property type="evidence" value="ECO:0007669"/>
    <property type="project" value="UniProtKB-SubCell"/>
</dbReference>
<dbReference type="NCBIfam" id="TIGR00835">
    <property type="entry name" value="agcS"/>
    <property type="match status" value="1"/>
</dbReference>
<dbReference type="PANTHER" id="PTHR30330:SF3">
    <property type="entry name" value="TRANSCRIPTIONAL REGULATOR, LRP FAMILY"/>
    <property type="match status" value="1"/>
</dbReference>
<dbReference type="EMBL" id="FRAE01000006">
    <property type="protein sequence ID" value="SHJ51280.1"/>
    <property type="molecule type" value="Genomic_DNA"/>
</dbReference>
<keyword evidence="5 9" id="KW-0812">Transmembrane</keyword>
<evidence type="ECO:0000313" key="11">
    <source>
        <dbReference type="Proteomes" id="UP000242497"/>
    </source>
</evidence>
<reference evidence="11" key="1">
    <citation type="submission" date="2016-11" db="EMBL/GenBank/DDBJ databases">
        <authorList>
            <person name="Varghese N."/>
            <person name="Submissions S."/>
        </authorList>
    </citation>
    <scope>NUCLEOTIDE SEQUENCE [LARGE SCALE GENOMIC DNA]</scope>
    <source>
        <strain evidence="11">DSM 15518</strain>
    </source>
</reference>
<evidence type="ECO:0000256" key="1">
    <source>
        <dbReference type="ARBA" id="ARBA00004651"/>
    </source>
</evidence>
<dbReference type="GO" id="GO:0005283">
    <property type="term" value="F:amino acid:sodium symporter activity"/>
    <property type="evidence" value="ECO:0007669"/>
    <property type="project" value="InterPro"/>
</dbReference>
<dbReference type="PRINTS" id="PR00175">
    <property type="entry name" value="NAALASMPORT"/>
</dbReference>
<dbReference type="PANTHER" id="PTHR30330">
    <property type="entry name" value="AGSS FAMILY TRANSPORTER, SODIUM-ALANINE"/>
    <property type="match status" value="1"/>
</dbReference>
<keyword evidence="7 9" id="KW-1133">Transmembrane helix</keyword>
<evidence type="ECO:0000256" key="7">
    <source>
        <dbReference type="ARBA" id="ARBA00022989"/>
    </source>
</evidence>
<evidence type="ECO:0000256" key="3">
    <source>
        <dbReference type="ARBA" id="ARBA00022448"/>
    </source>
</evidence>
<feature type="transmembrane region" description="Helical" evidence="9">
    <location>
        <begin position="246"/>
        <end position="269"/>
    </location>
</feature>
<dbReference type="FunFam" id="1.20.1740.10:FF:000004">
    <property type="entry name" value="Sodium:alanine symporter family protein"/>
    <property type="match status" value="1"/>
</dbReference>
<dbReference type="Gene3D" id="1.20.1740.10">
    <property type="entry name" value="Amino acid/polyamine transporter I"/>
    <property type="match status" value="1"/>
</dbReference>
<dbReference type="Pfam" id="PF01235">
    <property type="entry name" value="Na_Ala_symp"/>
    <property type="match status" value="1"/>
</dbReference>
<keyword evidence="8 9" id="KW-0472">Membrane</keyword>
<keyword evidence="4 9" id="KW-1003">Cell membrane</keyword>
<evidence type="ECO:0000256" key="8">
    <source>
        <dbReference type="ARBA" id="ARBA00023136"/>
    </source>
</evidence>
<evidence type="ECO:0000256" key="4">
    <source>
        <dbReference type="ARBA" id="ARBA00022475"/>
    </source>
</evidence>
<keyword evidence="6 9" id="KW-0769">Symport</keyword>
<evidence type="ECO:0000256" key="5">
    <source>
        <dbReference type="ARBA" id="ARBA00022692"/>
    </source>
</evidence>
<feature type="transmembrane region" description="Helical" evidence="9">
    <location>
        <begin position="421"/>
        <end position="439"/>
    </location>
</feature>
<protein>
    <submittedName>
        <fullName evidence="10">Alanine or glycine:cation symporter, AGCS family</fullName>
    </submittedName>
</protein>
<accession>A0A1M6JX75</accession>
<keyword evidence="11" id="KW-1185">Reference proteome</keyword>
<feature type="transmembrane region" description="Helical" evidence="9">
    <location>
        <begin position="395"/>
        <end position="415"/>
    </location>
</feature>
<evidence type="ECO:0000313" key="10">
    <source>
        <dbReference type="EMBL" id="SHJ51280.1"/>
    </source>
</evidence>
<gene>
    <name evidence="10" type="ORF">SAMN02744037_00202</name>
</gene>
<evidence type="ECO:0000256" key="6">
    <source>
        <dbReference type="ARBA" id="ARBA00022847"/>
    </source>
</evidence>
<comment type="similarity">
    <text evidence="2 9">Belongs to the alanine or glycine:cation symporter (AGCS) (TC 2.A.25) family.</text>
</comment>
<dbReference type="AlphaFoldDB" id="A0A1M6JX75"/>
<feature type="transmembrane region" description="Helical" evidence="9">
    <location>
        <begin position="183"/>
        <end position="203"/>
    </location>
</feature>
<organism evidence="10 11">
    <name type="scientific">Tepidibacter formicigenes DSM 15518</name>
    <dbReference type="NCBI Taxonomy" id="1123349"/>
    <lineage>
        <taxon>Bacteria</taxon>
        <taxon>Bacillati</taxon>
        <taxon>Bacillota</taxon>
        <taxon>Clostridia</taxon>
        <taxon>Peptostreptococcales</taxon>
        <taxon>Peptostreptococcaceae</taxon>
        <taxon>Tepidibacter</taxon>
    </lineage>
</organism>
<dbReference type="Proteomes" id="UP000242497">
    <property type="component" value="Unassembled WGS sequence"/>
</dbReference>
<name>A0A1M6JX75_9FIRM</name>
<dbReference type="InterPro" id="IPR001463">
    <property type="entry name" value="Na/Ala_symport"/>
</dbReference>
<sequence length="457" mass="48249">MEALNIFFTQLSGIVWGPIMLILLVGTGVLLTFRLGFIQITHLPYALKLAFSKPKEKENNPKEEGDISHFQALMTALAATIGTGNIAGVATAVAAGGPGAVFWMWVTAFFGMATKYAEGMLAVKYRIIDDNGEMAGGPMYYIEKGLNAKWLGVLFAFFGGFAAFGIGNMVQANSVAESINVTFGVNPVITGIILSILTAIVILGGVKSIGKVTGLIVPIMAIFYIAGAALILIINASQVPHAFSLIFKHAFTPVAATGGFMGAAVKLAIQKGVSRGVFSNESGLGSAPIAAAAAKSDVPGRQALVSMTGTFIDTIIVCTMTGLVLISTGAWTSGETGVSLTTKAFSTGLPGNSGGLIVSIGIIFFAYSTILGWSYYGEKCMQYLFGSKVIKPYRYAWIIFVLIGSSIKLDLVWNIADVFNALMAFPNLIGLIGLSGVLVSETRKFNKLLAEEKRQNL</sequence>
<dbReference type="PROSITE" id="PS00873">
    <property type="entry name" value="NA_ALANINE_SYMP"/>
    <property type="match status" value="1"/>
</dbReference>
<feature type="transmembrane region" description="Helical" evidence="9">
    <location>
        <begin position="215"/>
        <end position="234"/>
    </location>
</feature>